<protein>
    <recommendedName>
        <fullName evidence="1">Cyanophage baseplate Pam3 plug gp18 domain-containing protein</fullName>
    </recommendedName>
</protein>
<accession>A0A514A8I2</accession>
<name>A0A514A8I2_9CAUD</name>
<dbReference type="EMBL" id="MN038177">
    <property type="protein sequence ID" value="QDH49590.1"/>
    <property type="molecule type" value="Genomic_DNA"/>
</dbReference>
<sequence>MYRIPLSKTPNQIVSFNLDGAYWTLYVYSAITHMCCDIERNGETLIRGVRCFGGIPLIPYKHLVGDFGNFYFNDEADWELFDGSVQLNYLNKSEVSQYNSLIESGLYTWQV</sequence>
<proteinExistence type="predicted"/>
<gene>
    <name evidence="2" type="primary">42</name>
    <name evidence="2" type="ORF">KYLE_43</name>
</gene>
<dbReference type="KEGG" id="vg:55620306"/>
<evidence type="ECO:0000259" key="1">
    <source>
        <dbReference type="Pfam" id="PF22479"/>
    </source>
</evidence>
<dbReference type="Proteomes" id="UP000319711">
    <property type="component" value="Segment"/>
</dbReference>
<keyword evidence="3" id="KW-1185">Reference proteome</keyword>
<organism evidence="2 3">
    <name type="scientific">Pantoea phage Kyle</name>
    <dbReference type="NCBI Taxonomy" id="2589665"/>
    <lineage>
        <taxon>Viruses</taxon>
        <taxon>Duplodnaviria</taxon>
        <taxon>Heunggongvirae</taxon>
        <taxon>Uroviricota</taxon>
        <taxon>Caudoviricetes</taxon>
        <taxon>Lindbergviridae</taxon>
        <taxon>Kylevirus</taxon>
        <taxon>Kylevirus kyle</taxon>
    </lineage>
</organism>
<feature type="domain" description="Cyanophage baseplate Pam3 plug gp18" evidence="1">
    <location>
        <begin position="1"/>
        <end position="91"/>
    </location>
</feature>
<dbReference type="RefSeq" id="YP_009849875.1">
    <property type="nucleotide sequence ID" value="NC_048796.1"/>
</dbReference>
<dbReference type="Pfam" id="PF22479">
    <property type="entry name" value="Pam3_gp18"/>
    <property type="match status" value="1"/>
</dbReference>
<reference evidence="2 3" key="1">
    <citation type="submission" date="2019-06" db="EMBL/GenBank/DDBJ databases">
        <authorList>
            <person name="Fakulujo A."/>
            <person name="Fiaz D."/>
            <person name="Garg S."/>
            <person name="Gordon G."/>
            <person name="Haider Z."/>
            <person name="Hale A."/>
            <person name="Hodges K."/>
            <person name="Jacob L."/>
            <person name="Kandil F."/>
            <person name="Kincaid V."/>
            <person name="Melchor-Guerra M."/>
            <person name="Morrelli A."/>
            <person name="Morris R."/>
            <person name="Nawaz M."/>
            <person name="Nguyen N."/>
            <person name="Omair A."/>
            <person name="Pray J."/>
            <person name="Saleem H."/>
            <person name="Saravane K."/>
            <person name="Sharma A."/>
            <person name="Singh A."/>
            <person name="Walston M."/>
            <person name="Zaman H."/>
            <person name="Puthuveetil N."/>
            <person name="Do L."/>
            <person name="Islam N."/>
            <person name="Johnson A."/>
        </authorList>
    </citation>
    <scope>NUCLEOTIDE SEQUENCE [LARGE SCALE GENOMIC DNA]</scope>
</reference>
<evidence type="ECO:0000313" key="2">
    <source>
        <dbReference type="EMBL" id="QDH49590.1"/>
    </source>
</evidence>
<evidence type="ECO:0000313" key="3">
    <source>
        <dbReference type="Proteomes" id="UP000319711"/>
    </source>
</evidence>
<dbReference type="InterPro" id="IPR054252">
    <property type="entry name" value="Pam3_gp18"/>
</dbReference>
<dbReference type="GeneID" id="55620306"/>